<dbReference type="PROSITE" id="PS50110">
    <property type="entry name" value="RESPONSE_REGULATORY"/>
    <property type="match status" value="1"/>
</dbReference>
<dbReference type="PANTHER" id="PTHR43047">
    <property type="entry name" value="TWO-COMPONENT HISTIDINE PROTEIN KINASE"/>
    <property type="match status" value="1"/>
</dbReference>
<gene>
    <name evidence="10" type="ORF">E6K80_06310</name>
</gene>
<dbReference type="PANTHER" id="PTHR43047:SF72">
    <property type="entry name" value="OSMOSENSING HISTIDINE PROTEIN KINASE SLN1"/>
    <property type="match status" value="1"/>
</dbReference>
<dbReference type="GO" id="GO:0009927">
    <property type="term" value="F:histidine phosphotransfer kinase activity"/>
    <property type="evidence" value="ECO:0007669"/>
    <property type="project" value="TreeGrafter"/>
</dbReference>
<dbReference type="InterPro" id="IPR003594">
    <property type="entry name" value="HATPase_dom"/>
</dbReference>
<comment type="caution">
    <text evidence="10">The sequence shown here is derived from an EMBL/GenBank/DDBJ whole genome shotgun (WGS) entry which is preliminary data.</text>
</comment>
<dbReference type="Gene3D" id="3.30.565.10">
    <property type="entry name" value="Histidine kinase-like ATPase, C-terminal domain"/>
    <property type="match status" value="1"/>
</dbReference>
<dbReference type="PRINTS" id="PR00344">
    <property type="entry name" value="BCTRLSENSOR"/>
</dbReference>
<dbReference type="CDD" id="cd00082">
    <property type="entry name" value="HisKA"/>
    <property type="match status" value="1"/>
</dbReference>
<organism evidence="10 11">
    <name type="scientific">Eiseniibacteriota bacterium</name>
    <dbReference type="NCBI Taxonomy" id="2212470"/>
    <lineage>
        <taxon>Bacteria</taxon>
        <taxon>Candidatus Eiseniibacteriota</taxon>
    </lineage>
</organism>
<dbReference type="SUPFAM" id="SSF52172">
    <property type="entry name" value="CheY-like"/>
    <property type="match status" value="1"/>
</dbReference>
<dbReference type="Pfam" id="PF00072">
    <property type="entry name" value="Response_reg"/>
    <property type="match status" value="1"/>
</dbReference>
<dbReference type="SUPFAM" id="SSF55874">
    <property type="entry name" value="ATPase domain of HSP90 chaperone/DNA topoisomerase II/histidine kinase"/>
    <property type="match status" value="1"/>
</dbReference>
<dbReference type="EC" id="2.7.13.3" evidence="2"/>
<evidence type="ECO:0000256" key="7">
    <source>
        <dbReference type="SAM" id="MobiDB-lite"/>
    </source>
</evidence>
<dbReference type="InterPro" id="IPR036097">
    <property type="entry name" value="HisK_dim/P_sf"/>
</dbReference>
<dbReference type="Gene3D" id="1.10.287.130">
    <property type="match status" value="1"/>
</dbReference>
<dbReference type="InterPro" id="IPR004358">
    <property type="entry name" value="Sig_transdc_His_kin-like_C"/>
</dbReference>
<dbReference type="Pfam" id="PF00512">
    <property type="entry name" value="HisKA"/>
    <property type="match status" value="1"/>
</dbReference>
<keyword evidence="3 6" id="KW-0597">Phosphoprotein</keyword>
<reference evidence="10 11" key="1">
    <citation type="journal article" date="2019" name="Nat. Microbiol.">
        <title>Mediterranean grassland soil C-N compound turnover is dependent on rainfall and depth, and is mediated by genomically divergent microorganisms.</title>
        <authorList>
            <person name="Diamond S."/>
            <person name="Andeer P.F."/>
            <person name="Li Z."/>
            <person name="Crits-Christoph A."/>
            <person name="Burstein D."/>
            <person name="Anantharaman K."/>
            <person name="Lane K.R."/>
            <person name="Thomas B.C."/>
            <person name="Pan C."/>
            <person name="Northen T.R."/>
            <person name="Banfield J.F."/>
        </authorList>
    </citation>
    <scope>NUCLEOTIDE SEQUENCE [LARGE SCALE GENOMIC DNA]</scope>
    <source>
        <strain evidence="10">WS_10</strain>
    </source>
</reference>
<dbReference type="InterPro" id="IPR001789">
    <property type="entry name" value="Sig_transdc_resp-reg_receiver"/>
</dbReference>
<keyword evidence="4" id="KW-0808">Transferase</keyword>
<evidence type="ECO:0000256" key="5">
    <source>
        <dbReference type="ARBA" id="ARBA00022777"/>
    </source>
</evidence>
<dbReference type="GO" id="GO:0000155">
    <property type="term" value="F:phosphorelay sensor kinase activity"/>
    <property type="evidence" value="ECO:0007669"/>
    <property type="project" value="InterPro"/>
</dbReference>
<evidence type="ECO:0000259" key="8">
    <source>
        <dbReference type="PROSITE" id="PS50109"/>
    </source>
</evidence>
<evidence type="ECO:0000256" key="3">
    <source>
        <dbReference type="ARBA" id="ARBA00022553"/>
    </source>
</evidence>
<evidence type="ECO:0000256" key="6">
    <source>
        <dbReference type="PROSITE-ProRule" id="PRU00169"/>
    </source>
</evidence>
<feature type="modified residue" description="4-aspartylphosphate" evidence="6">
    <location>
        <position position="107"/>
    </location>
</feature>
<dbReference type="EMBL" id="VBPA01000143">
    <property type="protein sequence ID" value="TMQ71200.1"/>
    <property type="molecule type" value="Genomic_DNA"/>
</dbReference>
<proteinExistence type="predicted"/>
<feature type="domain" description="Response regulatory" evidence="9">
    <location>
        <begin position="44"/>
        <end position="173"/>
    </location>
</feature>
<dbReference type="SUPFAM" id="SSF47384">
    <property type="entry name" value="Homodimeric domain of signal transducing histidine kinase"/>
    <property type="match status" value="1"/>
</dbReference>
<evidence type="ECO:0000256" key="4">
    <source>
        <dbReference type="ARBA" id="ARBA00022679"/>
    </source>
</evidence>
<keyword evidence="5 10" id="KW-0418">Kinase</keyword>
<dbReference type="PROSITE" id="PS50109">
    <property type="entry name" value="HIS_KIN"/>
    <property type="match status" value="1"/>
</dbReference>
<dbReference type="GO" id="GO:0005886">
    <property type="term" value="C:plasma membrane"/>
    <property type="evidence" value="ECO:0007669"/>
    <property type="project" value="TreeGrafter"/>
</dbReference>
<feature type="compositionally biased region" description="Low complexity" evidence="7">
    <location>
        <begin position="8"/>
        <end position="32"/>
    </location>
</feature>
<dbReference type="Gene3D" id="3.40.50.2300">
    <property type="match status" value="1"/>
</dbReference>
<evidence type="ECO:0000256" key="2">
    <source>
        <dbReference type="ARBA" id="ARBA00012438"/>
    </source>
</evidence>
<name>A0A538U5N7_UNCEI</name>
<evidence type="ECO:0000313" key="10">
    <source>
        <dbReference type="EMBL" id="TMQ71200.1"/>
    </source>
</evidence>
<dbReference type="InterPro" id="IPR029016">
    <property type="entry name" value="GAF-like_dom_sf"/>
</dbReference>
<dbReference type="InterPro" id="IPR011006">
    <property type="entry name" value="CheY-like_superfamily"/>
</dbReference>
<feature type="domain" description="Histidine kinase" evidence="8">
    <location>
        <begin position="376"/>
        <end position="587"/>
    </location>
</feature>
<dbReference type="SUPFAM" id="SSF55781">
    <property type="entry name" value="GAF domain-like"/>
    <property type="match status" value="1"/>
</dbReference>
<evidence type="ECO:0000313" key="11">
    <source>
        <dbReference type="Proteomes" id="UP000319836"/>
    </source>
</evidence>
<dbReference type="InterPro" id="IPR036890">
    <property type="entry name" value="HATPase_C_sf"/>
</dbReference>
<dbReference type="AlphaFoldDB" id="A0A538U5N7"/>
<sequence length="604" mass="65894">MAASSGCRASPDTPSSTSSCPSRAPCPSPTSRGNTMIDAPPERYVLCLDDDPEFIKSLEAFLPAQVNDSKGDAILYRFAFFQDPREALGVLSELVAEGATVAMLISDQQMPSMKGIELLRRSRAISSPSMRILLTGHAGIEAAITAINDQLLDRYLTKPIENERDFTLSVKQLLQHFEMRRTIEAQGKALQDLYRFANTLNAMGDLDSMLGYVAHFTETVLECREVLVTAGEPNGRRHRATVGIESPAEVDGAEWPSAFSHVGIARIPEEWTREALAIARGSNMDLSGPVGCASLRADGAALGLLLAGQRTSPWTETEIETLGYIADTASVAIHKQLVWTQLEEAHAVTRRQAAVLDQANGRLSRLDEIKSEFLRFISHELRTPLSSLSAIGLLERPLRPEDWKELGGIIQNGYRRLDAFITAGLDYFSWCGMGRIETDEITDWAQVVRARWVHELAGPEVARVVPELPHSCEVRMSPATAERILRALVENAVKFSPKGAAVKIEVSSTPDRVRIVVLDHGRGFEPEIGPELFRPFTVMDTLHHREGTGLSLARTAAMVEAHDGHIRAESQGPGSGATFIVELPAYRGSSAAEADGSDGARRAA</sequence>
<evidence type="ECO:0000259" key="9">
    <source>
        <dbReference type="PROSITE" id="PS50110"/>
    </source>
</evidence>
<feature type="region of interest" description="Disordered" evidence="7">
    <location>
        <begin position="1"/>
        <end position="37"/>
    </location>
</feature>
<comment type="catalytic activity">
    <reaction evidence="1">
        <text>ATP + protein L-histidine = ADP + protein N-phospho-L-histidine.</text>
        <dbReference type="EC" id="2.7.13.3"/>
    </reaction>
</comment>
<dbReference type="SMART" id="SM00387">
    <property type="entry name" value="HATPase_c"/>
    <property type="match status" value="1"/>
</dbReference>
<evidence type="ECO:0000256" key="1">
    <source>
        <dbReference type="ARBA" id="ARBA00000085"/>
    </source>
</evidence>
<dbReference type="InterPro" id="IPR003661">
    <property type="entry name" value="HisK_dim/P_dom"/>
</dbReference>
<dbReference type="Gene3D" id="3.30.450.40">
    <property type="match status" value="1"/>
</dbReference>
<protein>
    <recommendedName>
        <fullName evidence="2">histidine kinase</fullName>
        <ecNumber evidence="2">2.7.13.3</ecNumber>
    </recommendedName>
</protein>
<dbReference type="SMART" id="SM00448">
    <property type="entry name" value="REC"/>
    <property type="match status" value="1"/>
</dbReference>
<accession>A0A538U5N7</accession>
<dbReference type="Pfam" id="PF02518">
    <property type="entry name" value="HATPase_c"/>
    <property type="match status" value="1"/>
</dbReference>
<dbReference type="Proteomes" id="UP000319836">
    <property type="component" value="Unassembled WGS sequence"/>
</dbReference>
<dbReference type="InterPro" id="IPR005467">
    <property type="entry name" value="His_kinase_dom"/>
</dbReference>